<dbReference type="AlphaFoldDB" id="A0A0B7KHT0"/>
<evidence type="ECO:0000313" key="2">
    <source>
        <dbReference type="EMBL" id="CEO56689.1"/>
    </source>
</evidence>
<dbReference type="Pfam" id="PF12311">
    <property type="entry name" value="DUF3632"/>
    <property type="match status" value="1"/>
</dbReference>
<dbReference type="EMBL" id="CDPU01000072">
    <property type="protein sequence ID" value="CEO56689.1"/>
    <property type="molecule type" value="Genomic_DNA"/>
</dbReference>
<feature type="compositionally biased region" description="Acidic residues" evidence="1">
    <location>
        <begin position="312"/>
        <end position="332"/>
    </location>
</feature>
<sequence>PADTDFIHQDSPSLHLSPQACDLGGAALVPDLIALLTSRCIKPALMVNTGAAITPAASVTQFDDLHFDPEGQVIINMVTKNDVSAASAVDEIVTLSSTTAASSADNALYRHGSNVSLTIHALSKRIPHSQQSKLVEFCIRLQQVTVPGPTNGGVLEYKGQVFWSQMPQMSITLAEYQLTRAPTGSNEDASYSYKNFTAWRAQLSELGFCHYKEDISWNYDHPTRVFQQNYKPTRKREDVRLMCMWFIYAPQKVWLDFQLRRKRKNSYLHTTEEFQSWFWPSWKDYLEDCQKVPSEDSEDEDMLSDGSHNEDGNNDAEDFGVEDGQDVSDQDTQELIGRALNNIEEVEIEQGMY</sequence>
<evidence type="ECO:0000256" key="1">
    <source>
        <dbReference type="SAM" id="MobiDB-lite"/>
    </source>
</evidence>
<feature type="region of interest" description="Disordered" evidence="1">
    <location>
        <begin position="293"/>
        <end position="333"/>
    </location>
</feature>
<feature type="non-terminal residue" evidence="2">
    <location>
        <position position="1"/>
    </location>
</feature>
<proteinExistence type="predicted"/>
<dbReference type="InterPro" id="IPR022085">
    <property type="entry name" value="OpdG"/>
</dbReference>
<reference evidence="2" key="1">
    <citation type="submission" date="2015-01" db="EMBL/GenBank/DDBJ databases">
        <authorList>
            <person name="Durling Mikael"/>
        </authorList>
    </citation>
    <scope>NUCLEOTIDE SEQUENCE</scope>
</reference>
<protein>
    <submittedName>
        <fullName evidence="2">Uncharacterized protein</fullName>
    </submittedName>
</protein>
<gene>
    <name evidence="2" type="ORF">BN869_000012747_1</name>
</gene>
<accession>A0A0B7KHT0</accession>
<name>A0A0B7KHT0_BIOOC</name>
<organism evidence="2">
    <name type="scientific">Bionectria ochroleuca</name>
    <name type="common">Gliocladium roseum</name>
    <dbReference type="NCBI Taxonomy" id="29856"/>
    <lineage>
        <taxon>Eukaryota</taxon>
        <taxon>Fungi</taxon>
        <taxon>Dikarya</taxon>
        <taxon>Ascomycota</taxon>
        <taxon>Pezizomycotina</taxon>
        <taxon>Sordariomycetes</taxon>
        <taxon>Hypocreomycetidae</taxon>
        <taxon>Hypocreales</taxon>
        <taxon>Bionectriaceae</taxon>
        <taxon>Clonostachys</taxon>
    </lineage>
</organism>